<gene>
    <name evidence="1" type="ORF">CEXT_101781</name>
</gene>
<proteinExistence type="predicted"/>
<name>A0AAV4P5H1_CAEEX</name>
<protein>
    <submittedName>
        <fullName evidence="1">Uncharacterized protein</fullName>
    </submittedName>
</protein>
<accession>A0AAV4P5H1</accession>
<dbReference type="AlphaFoldDB" id="A0AAV4P5H1"/>
<organism evidence="1 2">
    <name type="scientific">Caerostris extrusa</name>
    <name type="common">Bark spider</name>
    <name type="synonym">Caerostris bankana</name>
    <dbReference type="NCBI Taxonomy" id="172846"/>
    <lineage>
        <taxon>Eukaryota</taxon>
        <taxon>Metazoa</taxon>
        <taxon>Ecdysozoa</taxon>
        <taxon>Arthropoda</taxon>
        <taxon>Chelicerata</taxon>
        <taxon>Arachnida</taxon>
        <taxon>Araneae</taxon>
        <taxon>Araneomorphae</taxon>
        <taxon>Entelegynae</taxon>
        <taxon>Araneoidea</taxon>
        <taxon>Araneidae</taxon>
        <taxon>Caerostris</taxon>
    </lineage>
</organism>
<comment type="caution">
    <text evidence="1">The sequence shown here is derived from an EMBL/GenBank/DDBJ whole genome shotgun (WGS) entry which is preliminary data.</text>
</comment>
<reference evidence="1 2" key="1">
    <citation type="submission" date="2021-06" db="EMBL/GenBank/DDBJ databases">
        <title>Caerostris extrusa draft genome.</title>
        <authorList>
            <person name="Kono N."/>
            <person name="Arakawa K."/>
        </authorList>
    </citation>
    <scope>NUCLEOTIDE SEQUENCE [LARGE SCALE GENOMIC DNA]</scope>
</reference>
<sequence>MSPRPLFMPFYVIGDEHTPTNFCAVCLWGDGAESRRLVPLSPSKTCPLQKESANSLRGKCLPSHSLYRSISSVVSTHRHTSALCVSGGDGAQSRRLFVEIVKTV</sequence>
<dbReference type="Proteomes" id="UP001054945">
    <property type="component" value="Unassembled WGS sequence"/>
</dbReference>
<evidence type="ECO:0000313" key="2">
    <source>
        <dbReference type="Proteomes" id="UP001054945"/>
    </source>
</evidence>
<keyword evidence="2" id="KW-1185">Reference proteome</keyword>
<dbReference type="EMBL" id="BPLR01021677">
    <property type="protein sequence ID" value="GIX92281.1"/>
    <property type="molecule type" value="Genomic_DNA"/>
</dbReference>
<evidence type="ECO:0000313" key="1">
    <source>
        <dbReference type="EMBL" id="GIX92281.1"/>
    </source>
</evidence>